<keyword evidence="2" id="KW-1185">Reference proteome</keyword>
<proteinExistence type="predicted"/>
<evidence type="ECO:0000313" key="1">
    <source>
        <dbReference type="EMBL" id="KRH95076.1"/>
    </source>
</evidence>
<organism evidence="1 2">
    <name type="scientific">Pseudoloma neurophilia</name>
    <dbReference type="NCBI Taxonomy" id="146866"/>
    <lineage>
        <taxon>Eukaryota</taxon>
        <taxon>Fungi</taxon>
        <taxon>Fungi incertae sedis</taxon>
        <taxon>Microsporidia</taxon>
        <taxon>Pseudoloma</taxon>
    </lineage>
</organism>
<sequence length="230" mass="27427">MAKKIEPLYLHCQKQLEKKLHFSALKVFAYYNCPFQIIDLCGGLIYHNRPNSEIKLDNTHFLSKIPEKLFPLITYQNILEDEFFYLQIGFNIIIYDEILNLKDKKPVDLEGYSTLSESSEDLSYKRIRHQNDKNTLESNLYLNHVHPNKNESNYTFDYTVSYLEENEKDFTAQVSEDKNIYDKSKDLLKRIQSINERFYFSGCVDDLKMQLKKADDKYIVLFYTPEDFFK</sequence>
<dbReference type="Proteomes" id="UP000051530">
    <property type="component" value="Unassembled WGS sequence"/>
</dbReference>
<comment type="caution">
    <text evidence="1">The sequence shown here is derived from an EMBL/GenBank/DDBJ whole genome shotgun (WGS) entry which is preliminary data.</text>
</comment>
<evidence type="ECO:0000313" key="2">
    <source>
        <dbReference type="Proteomes" id="UP000051530"/>
    </source>
</evidence>
<dbReference type="VEuPathDB" id="MicrosporidiaDB:M153_3200032681"/>
<gene>
    <name evidence="1" type="ORF">M153_3200032681</name>
</gene>
<dbReference type="AlphaFoldDB" id="A0A0R0M675"/>
<dbReference type="EMBL" id="LGUB01000007">
    <property type="protein sequence ID" value="KRH95076.1"/>
    <property type="molecule type" value="Genomic_DNA"/>
</dbReference>
<accession>A0A0R0M675</accession>
<name>A0A0R0M675_9MICR</name>
<protein>
    <submittedName>
        <fullName evidence="1">Uncharacterized protein</fullName>
    </submittedName>
</protein>
<reference evidence="1 2" key="1">
    <citation type="submission" date="2015-07" db="EMBL/GenBank/DDBJ databases">
        <title>The genome of Pseudoloma neurophilia, a relevant intracellular parasite of the zebrafish.</title>
        <authorList>
            <person name="Ndikumana S."/>
            <person name="Pelin A."/>
            <person name="Sanders J."/>
            <person name="Corradi N."/>
        </authorList>
    </citation>
    <scope>NUCLEOTIDE SEQUENCE [LARGE SCALE GENOMIC DNA]</scope>
    <source>
        <strain evidence="1 2">MK1</strain>
    </source>
</reference>